<protein>
    <submittedName>
        <fullName evidence="1">Uncharacterized protein</fullName>
    </submittedName>
</protein>
<dbReference type="Proteomes" id="UP001148312">
    <property type="component" value="Unassembled WGS sequence"/>
</dbReference>
<evidence type="ECO:0000313" key="2">
    <source>
        <dbReference type="Proteomes" id="UP001148312"/>
    </source>
</evidence>
<gene>
    <name evidence="1" type="ORF">N7539_009173</name>
</gene>
<name>A0A9W9WLA2_9EURO</name>
<comment type="caution">
    <text evidence="1">The sequence shown here is derived from an EMBL/GenBank/DDBJ whole genome shotgun (WGS) entry which is preliminary data.</text>
</comment>
<sequence>MQGDREKKHMVMVMVMMNDGNNGKSGYKKAAEQRASVEVGIVYEYAPGHDKCDPLRRAMGAEKNSGYDV</sequence>
<reference evidence="1" key="2">
    <citation type="journal article" date="2023" name="IMA Fungus">
        <title>Comparative genomic study of the Penicillium genus elucidates a diverse pangenome and 15 lateral gene transfer events.</title>
        <authorList>
            <person name="Petersen C."/>
            <person name="Sorensen T."/>
            <person name="Nielsen M.R."/>
            <person name="Sondergaard T.E."/>
            <person name="Sorensen J.L."/>
            <person name="Fitzpatrick D.A."/>
            <person name="Frisvad J.C."/>
            <person name="Nielsen K.L."/>
        </authorList>
    </citation>
    <scope>NUCLEOTIDE SEQUENCE</scope>
    <source>
        <strain evidence="1">IBT 30728</strain>
    </source>
</reference>
<evidence type="ECO:0000313" key="1">
    <source>
        <dbReference type="EMBL" id="KAJ5469555.1"/>
    </source>
</evidence>
<dbReference type="EMBL" id="JAPWDQ010000015">
    <property type="protein sequence ID" value="KAJ5469555.1"/>
    <property type="molecule type" value="Genomic_DNA"/>
</dbReference>
<accession>A0A9W9WLA2</accession>
<dbReference type="GeneID" id="81629018"/>
<dbReference type="RefSeq" id="XP_056786145.1">
    <property type="nucleotide sequence ID" value="XM_056938768.1"/>
</dbReference>
<organism evidence="1 2">
    <name type="scientific">Penicillium diatomitis</name>
    <dbReference type="NCBI Taxonomy" id="2819901"/>
    <lineage>
        <taxon>Eukaryota</taxon>
        <taxon>Fungi</taxon>
        <taxon>Dikarya</taxon>
        <taxon>Ascomycota</taxon>
        <taxon>Pezizomycotina</taxon>
        <taxon>Eurotiomycetes</taxon>
        <taxon>Eurotiomycetidae</taxon>
        <taxon>Eurotiales</taxon>
        <taxon>Aspergillaceae</taxon>
        <taxon>Penicillium</taxon>
    </lineage>
</organism>
<proteinExistence type="predicted"/>
<keyword evidence="2" id="KW-1185">Reference proteome</keyword>
<dbReference type="AlphaFoldDB" id="A0A9W9WLA2"/>
<reference evidence="1" key="1">
    <citation type="submission" date="2022-12" db="EMBL/GenBank/DDBJ databases">
        <authorList>
            <person name="Petersen C."/>
        </authorList>
    </citation>
    <scope>NUCLEOTIDE SEQUENCE</scope>
    <source>
        <strain evidence="1">IBT 30728</strain>
    </source>
</reference>